<dbReference type="InterPro" id="IPR029016">
    <property type="entry name" value="GAF-like_dom_sf"/>
</dbReference>
<name>A0A9D8KAE6_9DELT</name>
<dbReference type="Gene3D" id="1.10.10.10">
    <property type="entry name" value="Winged helix-like DNA-binding domain superfamily/Winged helix DNA-binding domain"/>
    <property type="match status" value="1"/>
</dbReference>
<dbReference type="Gene3D" id="3.30.450.40">
    <property type="match status" value="1"/>
</dbReference>
<dbReference type="GO" id="GO:0003677">
    <property type="term" value="F:DNA binding"/>
    <property type="evidence" value="ECO:0007669"/>
    <property type="project" value="InterPro"/>
</dbReference>
<feature type="domain" description="Heat-inducible transcription repressor HrcA C-terminal" evidence="6">
    <location>
        <begin position="108"/>
        <end position="328"/>
    </location>
</feature>
<keyword evidence="4 5" id="KW-0804">Transcription</keyword>
<evidence type="ECO:0000256" key="4">
    <source>
        <dbReference type="ARBA" id="ARBA00023163"/>
    </source>
</evidence>
<keyword evidence="3 5" id="KW-0346">Stress response</keyword>
<dbReference type="InterPro" id="IPR021153">
    <property type="entry name" value="HrcA_C"/>
</dbReference>
<dbReference type="InterPro" id="IPR036390">
    <property type="entry name" value="WH_DNA-bd_sf"/>
</dbReference>
<dbReference type="Gene3D" id="3.30.390.60">
    <property type="entry name" value="Heat-inducible transcription repressor hrca homolog, domain 3"/>
    <property type="match status" value="1"/>
</dbReference>
<evidence type="ECO:0000259" key="6">
    <source>
        <dbReference type="Pfam" id="PF01628"/>
    </source>
</evidence>
<proteinExistence type="inferred from homology"/>
<dbReference type="SUPFAM" id="SSF55781">
    <property type="entry name" value="GAF domain-like"/>
    <property type="match status" value="1"/>
</dbReference>
<dbReference type="InterPro" id="IPR002571">
    <property type="entry name" value="HrcA"/>
</dbReference>
<dbReference type="NCBIfam" id="TIGR00331">
    <property type="entry name" value="hrcA"/>
    <property type="match status" value="1"/>
</dbReference>
<dbReference type="PANTHER" id="PTHR34824">
    <property type="entry name" value="HEAT-INDUCIBLE TRANSCRIPTION REPRESSOR HRCA"/>
    <property type="match status" value="1"/>
</dbReference>
<dbReference type="AlphaFoldDB" id="A0A9D8KAE6"/>
<dbReference type="InterPro" id="IPR036388">
    <property type="entry name" value="WH-like_DNA-bd_sf"/>
</dbReference>
<protein>
    <recommendedName>
        <fullName evidence="5">Heat-inducible transcription repressor HrcA</fullName>
    </recommendedName>
</protein>
<evidence type="ECO:0000256" key="5">
    <source>
        <dbReference type="HAMAP-Rule" id="MF_00081"/>
    </source>
</evidence>
<dbReference type="GO" id="GO:0045892">
    <property type="term" value="P:negative regulation of DNA-templated transcription"/>
    <property type="evidence" value="ECO:0007669"/>
    <property type="project" value="UniProtKB-UniRule"/>
</dbReference>
<gene>
    <name evidence="5 7" type="primary">hrcA</name>
    <name evidence="7" type="ORF">JW984_02520</name>
</gene>
<dbReference type="SUPFAM" id="SSF46785">
    <property type="entry name" value="Winged helix' DNA-binding domain"/>
    <property type="match status" value="1"/>
</dbReference>
<reference evidence="7" key="1">
    <citation type="journal article" date="2021" name="Environ. Microbiol.">
        <title>Genomic characterization of three novel Desulfobacterota classes expand the metabolic and phylogenetic diversity of the phylum.</title>
        <authorList>
            <person name="Murphy C.L."/>
            <person name="Biggerstaff J."/>
            <person name="Eichhorn A."/>
            <person name="Ewing E."/>
            <person name="Shahan R."/>
            <person name="Soriano D."/>
            <person name="Stewart S."/>
            <person name="VanMol K."/>
            <person name="Walker R."/>
            <person name="Walters P."/>
            <person name="Elshahed M.S."/>
            <person name="Youssef N.H."/>
        </authorList>
    </citation>
    <scope>NUCLEOTIDE SEQUENCE</scope>
    <source>
        <strain evidence="7">Zod_Metabat.24</strain>
    </source>
</reference>
<dbReference type="PANTHER" id="PTHR34824:SF1">
    <property type="entry name" value="HEAT-INDUCIBLE TRANSCRIPTION REPRESSOR HRCA"/>
    <property type="match status" value="1"/>
</dbReference>
<accession>A0A9D8KAE6</accession>
<dbReference type="HAMAP" id="MF_00081">
    <property type="entry name" value="HrcA"/>
    <property type="match status" value="1"/>
</dbReference>
<evidence type="ECO:0000256" key="1">
    <source>
        <dbReference type="ARBA" id="ARBA00022491"/>
    </source>
</evidence>
<comment type="similarity">
    <text evidence="5">Belongs to the HrcA family.</text>
</comment>
<sequence>MIPKIGDRAREVLLAVIDDFIKHGEPVGSRTVSKRKDIDVSSATIRNIMSDLEEIGFLTQPHTSAGRVPTDNAFRFYVDSLIKVSDLTRSEELEIERSVRPQSSDIKDVIKETSRVLSEMSQYIALVSTPSFTDTVFRQIDFVRLTGSKILTILVSSSGMIYNKIINAEEELDQEKLDWMSRYLNDVLSDLTLVEVRGKILEEMQKEKNLYDELLIKALSISDKVINEEIIDDEIFIEGSANIFSHPEFTDINKMKRIFMAFENKHYLLKLLEKVAKANGIKVFIGSESKIKYISDCTIIASPYEKGGQVLGSIGVIGPMRMDYAKIIPVVDFAASLVSRFLEEDD</sequence>
<evidence type="ECO:0000313" key="8">
    <source>
        <dbReference type="Proteomes" id="UP000809273"/>
    </source>
</evidence>
<keyword evidence="1 5" id="KW-0678">Repressor</keyword>
<dbReference type="Pfam" id="PF01628">
    <property type="entry name" value="HrcA"/>
    <property type="match status" value="1"/>
</dbReference>
<organism evidence="7 8">
    <name type="scientific">Candidatus Zymogenus saltonus</name>
    <dbReference type="NCBI Taxonomy" id="2844893"/>
    <lineage>
        <taxon>Bacteria</taxon>
        <taxon>Deltaproteobacteria</taxon>
        <taxon>Candidatus Zymogenia</taxon>
        <taxon>Candidatus Zymogeniales</taxon>
        <taxon>Candidatus Zymogenaceae</taxon>
        <taxon>Candidatus Zymogenus</taxon>
    </lineage>
</organism>
<dbReference type="InterPro" id="IPR023120">
    <property type="entry name" value="WHTH_transcript_rep_HrcA_IDD"/>
</dbReference>
<reference evidence="7" key="2">
    <citation type="submission" date="2021-01" db="EMBL/GenBank/DDBJ databases">
        <authorList>
            <person name="Hahn C.R."/>
            <person name="Youssef N.H."/>
            <person name="Elshahed M."/>
        </authorList>
    </citation>
    <scope>NUCLEOTIDE SEQUENCE</scope>
    <source>
        <strain evidence="7">Zod_Metabat.24</strain>
    </source>
</reference>
<comment type="caution">
    <text evidence="7">The sequence shown here is derived from an EMBL/GenBank/DDBJ whole genome shotgun (WGS) entry which is preliminary data.</text>
</comment>
<evidence type="ECO:0000256" key="3">
    <source>
        <dbReference type="ARBA" id="ARBA00023016"/>
    </source>
</evidence>
<dbReference type="PIRSF" id="PIRSF005485">
    <property type="entry name" value="HrcA"/>
    <property type="match status" value="1"/>
</dbReference>
<evidence type="ECO:0000256" key="2">
    <source>
        <dbReference type="ARBA" id="ARBA00023015"/>
    </source>
</evidence>
<dbReference type="Proteomes" id="UP000809273">
    <property type="component" value="Unassembled WGS sequence"/>
</dbReference>
<keyword evidence="2 5" id="KW-0805">Transcription regulation</keyword>
<dbReference type="EMBL" id="JAFGIX010000011">
    <property type="protein sequence ID" value="MBN1572050.1"/>
    <property type="molecule type" value="Genomic_DNA"/>
</dbReference>
<evidence type="ECO:0000313" key="7">
    <source>
        <dbReference type="EMBL" id="MBN1572050.1"/>
    </source>
</evidence>
<comment type="function">
    <text evidence="5">Negative regulator of class I heat shock genes (grpE-dnaK-dnaJ and groELS operons). Prevents heat-shock induction of these operons.</text>
</comment>